<evidence type="ECO:0000256" key="1">
    <source>
        <dbReference type="SAM" id="Phobius"/>
    </source>
</evidence>
<feature type="transmembrane region" description="Helical" evidence="1">
    <location>
        <begin position="28"/>
        <end position="46"/>
    </location>
</feature>
<keyword evidence="1" id="KW-1133">Transmembrane helix</keyword>
<accession>A0A221C906</accession>
<feature type="chain" id="PRO_5013233959" evidence="2">
    <location>
        <begin position="19"/>
        <end position="322"/>
    </location>
</feature>
<sequence>MNLSLILVLFAFLGFIKQHTTLYTYAGFLFTIIKVVAPYVSIFFSFNLTTIYCSGPECWEGLYVGDFAYNDYYLLAADRLLLTPVDPTTIKDPNTDLGSVYTTLLLTLVGTLIIRQRKKGLEIDLESIFAMNAYSGSQRFRVLIIHNDPLGIKRKILFLVKHNNIQECLVTYNNRQYLGMFNRWDIHDPLAGFDATVRILFSRDRSLALGSVILDDHPSYWGSSLGLDGTIALNPGIDFEAPYIGNYNLHLGASMSYLKLLDSIIPLKLYNGKGQHRCLTRYDYISSAHNSANGLTGPYCIIPVQLYKKTYLSTGLITKVYK</sequence>
<gene>
    <name evidence="3" type="primary">orf322</name>
</gene>
<keyword evidence="2" id="KW-0732">Signal</keyword>
<keyword evidence="1" id="KW-0812">Transmembrane</keyword>
<keyword evidence="3" id="KW-0496">Mitochondrion</keyword>
<feature type="signal peptide" evidence="2">
    <location>
        <begin position="1"/>
        <end position="18"/>
    </location>
</feature>
<evidence type="ECO:0000256" key="2">
    <source>
        <dbReference type="SAM" id="SignalP"/>
    </source>
</evidence>
<organism evidence="3">
    <name type="scientific">Pseudopithomyces chartarum</name>
    <dbReference type="NCBI Taxonomy" id="1892770"/>
    <lineage>
        <taxon>Eukaryota</taxon>
        <taxon>Fungi</taxon>
        <taxon>Dikarya</taxon>
        <taxon>Ascomycota</taxon>
        <taxon>Pezizomycotina</taxon>
        <taxon>Dothideomycetes</taxon>
        <taxon>Pleosporomycetidae</taxon>
        <taxon>Pleosporales</taxon>
        <taxon>Massarineae</taxon>
        <taxon>Didymosphaeriaceae</taxon>
        <taxon>Pseudopithomyces</taxon>
    </lineage>
</organism>
<dbReference type="RefSeq" id="YP_009415190.1">
    <property type="nucleotide sequence ID" value="NC_035636.1"/>
</dbReference>
<evidence type="ECO:0000313" key="3">
    <source>
        <dbReference type="EMBL" id="ASL69835.1"/>
    </source>
</evidence>
<reference evidence="3" key="1">
    <citation type="submission" date="2017-03" db="EMBL/GenBank/DDBJ databases">
        <authorList>
            <person name="Afonso C.L."/>
            <person name="Miller P.J."/>
            <person name="Scott M.A."/>
            <person name="Spackman E."/>
            <person name="Goraichik I."/>
            <person name="Dimitrov K.M."/>
            <person name="Suarez D.L."/>
            <person name="Swayne D.E."/>
        </authorList>
    </citation>
    <scope>NUCLEOTIDE SEQUENCE</scope>
</reference>
<dbReference type="EMBL" id="KY792993">
    <property type="protein sequence ID" value="ASL69835.1"/>
    <property type="molecule type" value="Genomic_DNA"/>
</dbReference>
<keyword evidence="1" id="KW-0472">Membrane</keyword>
<dbReference type="AlphaFoldDB" id="A0A221C906"/>
<protein>
    <submittedName>
        <fullName evidence="3">Uncharacterized protein</fullName>
    </submittedName>
</protein>
<dbReference type="GeneID" id="33901389"/>
<geneLocation type="mitochondrion" evidence="3"/>
<proteinExistence type="predicted"/>
<name>A0A221C906_9PLEO</name>